<protein>
    <recommendedName>
        <fullName evidence="4">DUF4252 domain-containing protein</fullName>
    </recommendedName>
</protein>
<dbReference type="InterPro" id="IPR025348">
    <property type="entry name" value="DUF4252"/>
</dbReference>
<evidence type="ECO:0000256" key="1">
    <source>
        <dbReference type="SAM" id="SignalP"/>
    </source>
</evidence>
<proteinExistence type="predicted"/>
<evidence type="ECO:0000313" key="2">
    <source>
        <dbReference type="EMBL" id="SPE20088.1"/>
    </source>
</evidence>
<evidence type="ECO:0008006" key="4">
    <source>
        <dbReference type="Google" id="ProtNLM"/>
    </source>
</evidence>
<keyword evidence="1" id="KW-0732">Signal</keyword>
<dbReference type="AlphaFoldDB" id="A0A2N9L9Y5"/>
<dbReference type="OrthoDB" id="117939at2"/>
<evidence type="ECO:0000313" key="3">
    <source>
        <dbReference type="Proteomes" id="UP000239735"/>
    </source>
</evidence>
<sequence>MKRSAVWLGIPLACTALLGSAVLAQPPSGTSAPPDPGSAPPPVADIGSAILEWVPPVLQQLGTQAVARESFTLDRSMLAAAAGMMPDTDENVKQAIAKLDGVSVHTLRFAQPGSADPAQVEAIRQAYHLRGWKHVVSSGNTGGPVHVNNIDVWVVMDGANLRGAVVLVDTPKSLTLATVAGNLDPVDLLHLRGHFGIPRFDGDGLNHQDR</sequence>
<organism evidence="2 3">
    <name type="scientific">Candidatus Sulfuritelmatomonas gaucii</name>
    <dbReference type="NCBI Taxonomy" id="2043161"/>
    <lineage>
        <taxon>Bacteria</taxon>
        <taxon>Pseudomonadati</taxon>
        <taxon>Acidobacteriota</taxon>
        <taxon>Terriglobia</taxon>
        <taxon>Terriglobales</taxon>
        <taxon>Acidobacteriaceae</taxon>
        <taxon>Candidatus Sulfuritelmatomonas</taxon>
    </lineage>
</organism>
<dbReference type="Proteomes" id="UP000239735">
    <property type="component" value="Unassembled WGS sequence"/>
</dbReference>
<feature type="signal peptide" evidence="1">
    <location>
        <begin position="1"/>
        <end position="24"/>
    </location>
</feature>
<name>A0A2N9L9Y5_9BACT</name>
<dbReference type="Pfam" id="PF14060">
    <property type="entry name" value="DUF4252"/>
    <property type="match status" value="1"/>
</dbReference>
<gene>
    <name evidence="2" type="ORF">SBA5_260016</name>
</gene>
<feature type="chain" id="PRO_5014867211" description="DUF4252 domain-containing protein" evidence="1">
    <location>
        <begin position="25"/>
        <end position="210"/>
    </location>
</feature>
<accession>A0A2N9L9Y5</accession>
<dbReference type="EMBL" id="OKRB01000082">
    <property type="protein sequence ID" value="SPE20088.1"/>
    <property type="molecule type" value="Genomic_DNA"/>
</dbReference>
<reference evidence="3" key="1">
    <citation type="submission" date="2018-02" db="EMBL/GenBank/DDBJ databases">
        <authorList>
            <person name="Hausmann B."/>
        </authorList>
    </citation>
    <scope>NUCLEOTIDE SEQUENCE [LARGE SCALE GENOMIC DNA]</scope>
    <source>
        <strain evidence="3">Peat soil MAG SbA5</strain>
    </source>
</reference>